<dbReference type="EMBL" id="CP006651">
    <property type="protein sequence ID" value="AGT10662.1"/>
    <property type="molecule type" value="Genomic_DNA"/>
</dbReference>
<organism evidence="17 18">
    <name type="scientific">Paracoccus aminophilus JCM 7686</name>
    <dbReference type="NCBI Taxonomy" id="1367847"/>
    <lineage>
        <taxon>Bacteria</taxon>
        <taxon>Pseudomonadati</taxon>
        <taxon>Pseudomonadota</taxon>
        <taxon>Alphaproteobacteria</taxon>
        <taxon>Rhodobacterales</taxon>
        <taxon>Paracoccaceae</taxon>
        <taxon>Paracoccus</taxon>
    </lineage>
</organism>
<name>S5XZE5_PARAH</name>
<dbReference type="GO" id="GO:0038023">
    <property type="term" value="F:signaling receptor activity"/>
    <property type="evidence" value="ECO:0007669"/>
    <property type="project" value="InterPro"/>
</dbReference>
<dbReference type="InterPro" id="IPR039426">
    <property type="entry name" value="TonB-dep_rcpt-like"/>
</dbReference>
<dbReference type="Proteomes" id="UP000015480">
    <property type="component" value="Plasmid pAMI1"/>
</dbReference>
<feature type="domain" description="Secretin/TonB short N-terminal" evidence="16">
    <location>
        <begin position="56"/>
        <end position="107"/>
    </location>
</feature>
<evidence type="ECO:0000256" key="1">
    <source>
        <dbReference type="ARBA" id="ARBA00004571"/>
    </source>
</evidence>
<evidence type="ECO:0000256" key="13">
    <source>
        <dbReference type="RuleBase" id="RU003357"/>
    </source>
</evidence>
<dbReference type="Gene3D" id="3.55.50.30">
    <property type="match status" value="1"/>
</dbReference>
<comment type="similarity">
    <text evidence="2 12 13">Belongs to the TonB-dependent receptor family.</text>
</comment>
<dbReference type="SUPFAM" id="SSF56935">
    <property type="entry name" value="Porins"/>
    <property type="match status" value="1"/>
</dbReference>
<keyword evidence="3 12" id="KW-0813">Transport</keyword>
<evidence type="ECO:0000313" key="18">
    <source>
        <dbReference type="Proteomes" id="UP000015480"/>
    </source>
</evidence>
<dbReference type="PROSITE" id="PS52016">
    <property type="entry name" value="TONB_DEPENDENT_REC_3"/>
    <property type="match status" value="1"/>
</dbReference>
<keyword evidence="15" id="KW-0732">Signal</keyword>
<dbReference type="Pfam" id="PF00593">
    <property type="entry name" value="TonB_dep_Rec_b-barrel"/>
    <property type="match status" value="1"/>
</dbReference>
<keyword evidence="10 17" id="KW-0675">Receptor</keyword>
<dbReference type="PROSITE" id="PS51318">
    <property type="entry name" value="TAT"/>
    <property type="match status" value="1"/>
</dbReference>
<geneLocation type="plasmid" evidence="17 18">
    <name>pAMI1</name>
</geneLocation>
<keyword evidence="18" id="KW-1185">Reference proteome</keyword>
<dbReference type="InterPro" id="IPR036942">
    <property type="entry name" value="Beta-barrel_TonB_sf"/>
</dbReference>
<feature type="signal peptide" evidence="15">
    <location>
        <begin position="1"/>
        <end position="31"/>
    </location>
</feature>
<dbReference type="CDD" id="cd01347">
    <property type="entry name" value="ligand_gated_channel"/>
    <property type="match status" value="1"/>
</dbReference>
<dbReference type="GO" id="GO:0015344">
    <property type="term" value="F:siderophore uptake transmembrane transporter activity"/>
    <property type="evidence" value="ECO:0007669"/>
    <property type="project" value="TreeGrafter"/>
</dbReference>
<evidence type="ECO:0000256" key="5">
    <source>
        <dbReference type="ARBA" id="ARBA00022496"/>
    </source>
</evidence>
<evidence type="ECO:0000256" key="4">
    <source>
        <dbReference type="ARBA" id="ARBA00022452"/>
    </source>
</evidence>
<dbReference type="HOGENOM" id="CLU_008287_9_3_5"/>
<evidence type="ECO:0000313" key="17">
    <source>
        <dbReference type="EMBL" id="AGT10662.1"/>
    </source>
</evidence>
<comment type="subcellular location">
    <subcellularLocation>
        <location evidence="1 12">Cell outer membrane</location>
        <topology evidence="1 12">Multi-pass membrane protein</topology>
    </subcellularLocation>
</comment>
<dbReference type="PANTHER" id="PTHR32552">
    <property type="entry name" value="FERRICHROME IRON RECEPTOR-RELATED"/>
    <property type="match status" value="1"/>
</dbReference>
<dbReference type="PANTHER" id="PTHR32552:SF74">
    <property type="entry name" value="HYDROXAMATE SIDEROPHORE RECEPTOR FHUE"/>
    <property type="match status" value="1"/>
</dbReference>
<keyword evidence="5" id="KW-0406">Ion transport</keyword>
<keyword evidence="7" id="KW-0408">Iron</keyword>
<dbReference type="PATRIC" id="fig|1367847.3.peg.3590"/>
<evidence type="ECO:0000259" key="16">
    <source>
        <dbReference type="SMART" id="SM00965"/>
    </source>
</evidence>
<evidence type="ECO:0000256" key="7">
    <source>
        <dbReference type="ARBA" id="ARBA00023004"/>
    </source>
</evidence>
<dbReference type="Pfam" id="PF07715">
    <property type="entry name" value="Plug"/>
    <property type="match status" value="1"/>
</dbReference>
<dbReference type="InterPro" id="IPR010105">
    <property type="entry name" value="TonB_sidphr_rcpt"/>
</dbReference>
<feature type="chain" id="PRO_5004544710" evidence="15">
    <location>
        <begin position="32"/>
        <end position="809"/>
    </location>
</feature>
<dbReference type="Gene3D" id="2.40.170.20">
    <property type="entry name" value="TonB-dependent receptor, beta-barrel domain"/>
    <property type="match status" value="1"/>
</dbReference>
<dbReference type="RefSeq" id="WP_020952809.1">
    <property type="nucleotide sequence ID" value="NC_022042.1"/>
</dbReference>
<evidence type="ECO:0000256" key="12">
    <source>
        <dbReference type="PROSITE-ProRule" id="PRU01360"/>
    </source>
</evidence>
<keyword evidence="8 13" id="KW-0798">TonB box</keyword>
<dbReference type="OrthoDB" id="9760333at2"/>
<keyword evidence="6 12" id="KW-0812">Transmembrane</keyword>
<evidence type="ECO:0000256" key="10">
    <source>
        <dbReference type="ARBA" id="ARBA00023170"/>
    </source>
</evidence>
<dbReference type="AlphaFoldDB" id="S5XZE5"/>
<keyword evidence="17" id="KW-0614">Plasmid</keyword>
<dbReference type="KEGG" id="pami:JCM7686_pAMI1p076"/>
<evidence type="ECO:0000256" key="2">
    <source>
        <dbReference type="ARBA" id="ARBA00009810"/>
    </source>
</evidence>
<evidence type="ECO:0000256" key="3">
    <source>
        <dbReference type="ARBA" id="ARBA00022448"/>
    </source>
</evidence>
<dbReference type="Gene3D" id="2.170.130.10">
    <property type="entry name" value="TonB-dependent receptor, plug domain"/>
    <property type="match status" value="1"/>
</dbReference>
<proteinExistence type="inferred from homology"/>
<protein>
    <submittedName>
        <fullName evidence="17">TonB-dependent siderophore receptor</fullName>
    </submittedName>
</protein>
<keyword evidence="4 12" id="KW-1134">Transmembrane beta strand</keyword>
<dbReference type="SMART" id="SM00965">
    <property type="entry name" value="STN"/>
    <property type="match status" value="1"/>
</dbReference>
<keyword evidence="11 12" id="KW-0998">Cell outer membrane</keyword>
<dbReference type="InterPro" id="IPR000531">
    <property type="entry name" value="Beta-barrel_TonB"/>
</dbReference>
<keyword evidence="9 12" id="KW-0472">Membrane</keyword>
<reference evidence="17 18" key="1">
    <citation type="journal article" date="2014" name="BMC Genomics">
        <title>Architecture and functions of a multipartite genome of the methylotrophic bacterium Paracoccus aminophilus JCM 7686, containing primary and secondary chromids.</title>
        <authorList>
            <person name="Dziewit L."/>
            <person name="Czarnecki J."/>
            <person name="Wibberg D."/>
            <person name="Radlinska M."/>
            <person name="Mrozek P."/>
            <person name="Szymczak M."/>
            <person name="Schluter A."/>
            <person name="Puhler A."/>
            <person name="Bartosik D."/>
        </authorList>
    </citation>
    <scope>NUCLEOTIDE SEQUENCE [LARGE SCALE GENOMIC DNA]</scope>
    <source>
        <strain evidence="17">JCM 7686</strain>
        <plasmid evidence="18">Plasmid pAMI1</plasmid>
    </source>
</reference>
<dbReference type="InterPro" id="IPR006311">
    <property type="entry name" value="TAT_signal"/>
</dbReference>
<dbReference type="GO" id="GO:0009279">
    <property type="term" value="C:cell outer membrane"/>
    <property type="evidence" value="ECO:0007669"/>
    <property type="project" value="UniProtKB-SubCell"/>
</dbReference>
<dbReference type="InterPro" id="IPR011662">
    <property type="entry name" value="Secretin/TonB_short_N"/>
</dbReference>
<dbReference type="InterPro" id="IPR012910">
    <property type="entry name" value="Plug_dom"/>
</dbReference>
<dbReference type="InterPro" id="IPR037066">
    <property type="entry name" value="Plug_dom_sf"/>
</dbReference>
<evidence type="ECO:0000256" key="8">
    <source>
        <dbReference type="ARBA" id="ARBA00023077"/>
    </source>
</evidence>
<sequence length="809" mass="86533">MNLARRTRLMLTGAALGCASLTPITTAPAWAQTATINVPAGPLEPALLALGRQAGLTLAYDSNLTAGRRTTGAQGALSPREALASVLSGTGLSYAFTGPRMVRLSAPVAAVQAASDNAITLDTVYLSQNNGVSEESGLYAYDAPTSSATGLGLTIRETPQSVSVVTNQRMVDAGDIILKDTLNQTPGVNTASRWGDAHWGFYARGSEISNLQFDGLSQPAASWGQESAPDDMVIYDRVEVVRGATGLMEGPGNPSASINLVRKRPLAEARNSLDLRASDYGRASVTLDSSQPLNESGSVRGRVVAYGRTGDTWRDAQSQKSAMIYGALDIDLTPTTTLGFGLSHQKDRIDGYAWGGLWVRPDGGSYDFRPSDNSAAAWEYLSRRQTVASVDLTHRFDNGWNLRLGGRIADSDREWQASAASWQDPTHLVRSGTSSDGGERTATFGARANGTVQLFGREHELAFGADWARLKTRITDTGAYELPIANPSRPNPWEHPRPGNNGIIGWTASDTATQWGVFASGRVALADKWHLIAGGRLAWYDYSNKMGDPASTSGFSTKAEPIPYVGLVYDIAPDTTLYGSYTGIFRPLSERNQQGAQLSPATGSNAELGLKSSLLDDGLLVSAALFQTRMDGLPEAVEPSSLCAQPAVGCSRAAETVTTRGLDFELSGAIREGWNISFGYTYADAAYSKGAREGRRFNTVTVPRHLIKLNTTYAFKDGLEGLTVGGSIQAQSDTYSEGTAVMGNRVRQSQGGYAVVDVMARYQLNGETAVQLNVDNLFDRTYLTGLGVGWPNSFYGQPRTVSLSLRKTF</sequence>
<gene>
    <name evidence="17" type="ORF">JCM7686_pAMI1p076</name>
</gene>
<dbReference type="Pfam" id="PF07660">
    <property type="entry name" value="STN"/>
    <property type="match status" value="1"/>
</dbReference>
<dbReference type="GO" id="GO:0015891">
    <property type="term" value="P:siderophore transport"/>
    <property type="evidence" value="ECO:0007669"/>
    <property type="project" value="InterPro"/>
</dbReference>
<evidence type="ECO:0000256" key="15">
    <source>
        <dbReference type="SAM" id="SignalP"/>
    </source>
</evidence>
<evidence type="ECO:0000256" key="6">
    <source>
        <dbReference type="ARBA" id="ARBA00022692"/>
    </source>
</evidence>
<dbReference type="NCBIfam" id="TIGR01783">
    <property type="entry name" value="TonB-siderophor"/>
    <property type="match status" value="1"/>
</dbReference>
<evidence type="ECO:0000256" key="9">
    <source>
        <dbReference type="ARBA" id="ARBA00023136"/>
    </source>
</evidence>
<accession>S5XZE5</accession>
<evidence type="ECO:0000256" key="11">
    <source>
        <dbReference type="ARBA" id="ARBA00023237"/>
    </source>
</evidence>
<evidence type="ECO:0000256" key="14">
    <source>
        <dbReference type="SAM" id="MobiDB-lite"/>
    </source>
</evidence>
<feature type="region of interest" description="Disordered" evidence="14">
    <location>
        <begin position="416"/>
        <end position="440"/>
    </location>
</feature>
<keyword evidence="5" id="KW-0410">Iron transport</keyword>